<protein>
    <submittedName>
        <fullName evidence="1">DHA2 family efflux MFS transporter permease subunit</fullName>
    </submittedName>
</protein>
<accession>A0ACC7NXU4</accession>
<keyword evidence="2" id="KW-1185">Reference proteome</keyword>
<dbReference type="EMBL" id="JBJURJ010000007">
    <property type="protein sequence ID" value="MFM9328985.1"/>
    <property type="molecule type" value="Genomic_DNA"/>
</dbReference>
<gene>
    <name evidence="1" type="ORF">ACI1P1_11870</name>
</gene>
<evidence type="ECO:0000313" key="2">
    <source>
        <dbReference type="Proteomes" id="UP001631969"/>
    </source>
</evidence>
<proteinExistence type="predicted"/>
<comment type="caution">
    <text evidence="1">The sequence shown here is derived from an EMBL/GenBank/DDBJ whole genome shotgun (WGS) entry which is preliminary data.</text>
</comment>
<name>A0ACC7NXU4_9BACL</name>
<reference evidence="1" key="1">
    <citation type="submission" date="2024-12" db="EMBL/GenBank/DDBJ databases">
        <authorList>
            <person name="Wu N."/>
        </authorList>
    </citation>
    <scope>NUCLEOTIDE SEQUENCE</scope>
    <source>
        <strain evidence="1">P15</strain>
    </source>
</reference>
<sequence>MQLTGWRRTVAFVAIIMGFFMALLDATIVNVALPDMTRSFHSGMDHMSWVVNGYNLAFAVCLITASRLADQFGRKRLFMIGVTGFVIASALVGLSDSLPMLVTFRVIQGMAAAIVVPVTIPLAVDLFPPQMRGMIMGIWGGISGLAAASGPTLGGILTDAMGWQAVFYVNLPIGLICLLLSVRLLRESVDPSAGRGIDWLGMGLLTGAMFSLTYALIQANEWGWSSPKLLVLLGAAAVLLVIFLMVESRLRNPMLPLRLFRIGTFNWACLTLLLIGAGVMAPSFLMSYFLTGLLGKSVLQAGLIISAMPLASMVVSASVGALANRFGSRLFVGTGMAVLAASTWLLGDLTAASPLSAIVWRLALFGVGMGLAMAPVMGSVIRNVPEEKIGIASGVTNMTRALGSVMGVALLVMVLNQAVADNTVKAGADIAAWVSADERLPAGAKAELAVQMKEVGGSGEAGGAALRSWVEHYPAGAELAARIGGRMQEASAASFARAFHLGGAVLLAGIVAGLLSDSRKSRIAAEGSASVTAAAGSAEG</sequence>
<organism evidence="1 2">
    <name type="scientific">Paenibacillus mesotrionivorans</name>
    <dbReference type="NCBI Taxonomy" id="3160968"/>
    <lineage>
        <taxon>Bacteria</taxon>
        <taxon>Bacillati</taxon>
        <taxon>Bacillota</taxon>
        <taxon>Bacilli</taxon>
        <taxon>Bacillales</taxon>
        <taxon>Paenibacillaceae</taxon>
        <taxon>Paenibacillus</taxon>
    </lineage>
</organism>
<dbReference type="Proteomes" id="UP001631969">
    <property type="component" value="Unassembled WGS sequence"/>
</dbReference>
<evidence type="ECO:0000313" key="1">
    <source>
        <dbReference type="EMBL" id="MFM9328985.1"/>
    </source>
</evidence>